<evidence type="ECO:0000313" key="2">
    <source>
        <dbReference type="EMBL" id="KAK1937132.1"/>
    </source>
</evidence>
<feature type="domain" description="Phospholipase A2-like" evidence="1">
    <location>
        <begin position="2"/>
        <end position="80"/>
    </location>
</feature>
<sequence>MRDWTLPGYKYLGPGNKLNKDNPTRYGDAVAKEHDIGYDKDLKRGRDPYWNWNDADNRFLKKIKLNEYGGLAGYTVFGLKRGAARAGLIGTLNSAGTKKAKLAGTNDKKAVAVSNMPSTLTMVDGEGSGNDAGLKETPVDNPYIVYRGPPDYSFCSLPFTETRNIFQASVYNYDSTIA</sequence>
<reference evidence="2" key="1">
    <citation type="submission" date="2023-08" db="EMBL/GenBank/DDBJ databases">
        <title>Reference Genome Resource for the Citrus Pathogen Phytophthora citrophthora.</title>
        <authorList>
            <person name="Moller H."/>
            <person name="Coetzee B."/>
            <person name="Rose L.J."/>
            <person name="Van Niekerk J.M."/>
        </authorList>
    </citation>
    <scope>NUCLEOTIDE SEQUENCE</scope>
    <source>
        <strain evidence="2">STE-U-9442</strain>
    </source>
</reference>
<dbReference type="AlphaFoldDB" id="A0AAD9LIQ5"/>
<dbReference type="GO" id="GO:0005198">
    <property type="term" value="F:structural molecule activity"/>
    <property type="evidence" value="ECO:0007669"/>
    <property type="project" value="InterPro"/>
</dbReference>
<dbReference type="Proteomes" id="UP001259832">
    <property type="component" value="Unassembled WGS sequence"/>
</dbReference>
<dbReference type="InterPro" id="IPR013607">
    <property type="entry name" value="Phospholipase_A2-like"/>
</dbReference>
<proteinExistence type="predicted"/>
<protein>
    <submittedName>
        <fullName evidence="2">Capsid protein VP1</fullName>
    </submittedName>
</protein>
<evidence type="ECO:0000313" key="3">
    <source>
        <dbReference type="Proteomes" id="UP001259832"/>
    </source>
</evidence>
<keyword evidence="3" id="KW-1185">Reference proteome</keyword>
<gene>
    <name evidence="2" type="ORF">P3T76_009910</name>
</gene>
<comment type="caution">
    <text evidence="2">The sequence shown here is derived from an EMBL/GenBank/DDBJ whole genome shotgun (WGS) entry which is preliminary data.</text>
</comment>
<evidence type="ECO:0000259" key="1">
    <source>
        <dbReference type="Pfam" id="PF08398"/>
    </source>
</evidence>
<dbReference type="EMBL" id="JASMQC010000020">
    <property type="protein sequence ID" value="KAK1937132.1"/>
    <property type="molecule type" value="Genomic_DNA"/>
</dbReference>
<accession>A0AAD9LIQ5</accession>
<organism evidence="2 3">
    <name type="scientific">Phytophthora citrophthora</name>
    <dbReference type="NCBI Taxonomy" id="4793"/>
    <lineage>
        <taxon>Eukaryota</taxon>
        <taxon>Sar</taxon>
        <taxon>Stramenopiles</taxon>
        <taxon>Oomycota</taxon>
        <taxon>Peronosporomycetes</taxon>
        <taxon>Peronosporales</taxon>
        <taxon>Peronosporaceae</taxon>
        <taxon>Phytophthora</taxon>
    </lineage>
</organism>
<dbReference type="Pfam" id="PF08398">
    <property type="entry name" value="Phospholip_A2_4"/>
    <property type="match status" value="1"/>
</dbReference>
<name>A0AAD9LIQ5_9STRA</name>